<keyword evidence="4 11" id="KW-0812">Transmembrane</keyword>
<feature type="transmembrane region" description="Helical" evidence="11">
    <location>
        <begin position="903"/>
        <end position="919"/>
    </location>
</feature>
<dbReference type="EMBL" id="AZHD01000003">
    <property type="protein sequence ID" value="OAA65305.1"/>
    <property type="molecule type" value="Genomic_DNA"/>
</dbReference>
<evidence type="ECO:0000313" key="13">
    <source>
        <dbReference type="EMBL" id="OAA65305.1"/>
    </source>
</evidence>
<dbReference type="GO" id="GO:0016020">
    <property type="term" value="C:membrane"/>
    <property type="evidence" value="ECO:0007669"/>
    <property type="project" value="UniProtKB-SubCell"/>
</dbReference>
<feature type="region of interest" description="Disordered" evidence="10">
    <location>
        <begin position="321"/>
        <end position="353"/>
    </location>
</feature>
<comment type="caution">
    <text evidence="13">The sequence shown here is derived from an EMBL/GenBank/DDBJ whole genome shotgun (WGS) entry which is preliminary data.</text>
</comment>
<evidence type="ECO:0000256" key="10">
    <source>
        <dbReference type="SAM" id="MobiDB-lite"/>
    </source>
</evidence>
<evidence type="ECO:0000256" key="1">
    <source>
        <dbReference type="ARBA" id="ARBA00004141"/>
    </source>
</evidence>
<dbReference type="InterPro" id="IPR038770">
    <property type="entry name" value="Na+/solute_symporter_sf"/>
</dbReference>
<feature type="transmembrane region" description="Helical" evidence="11">
    <location>
        <begin position="1227"/>
        <end position="1246"/>
    </location>
</feature>
<dbReference type="Gene3D" id="1.20.1530.20">
    <property type="match status" value="3"/>
</dbReference>
<keyword evidence="5 11" id="KW-1133">Transmembrane helix</keyword>
<dbReference type="Proteomes" id="UP000076874">
    <property type="component" value="Unassembled WGS sequence"/>
</dbReference>
<evidence type="ECO:0000256" key="11">
    <source>
        <dbReference type="SAM" id="Phobius"/>
    </source>
</evidence>
<name>A0A167XRS8_9HYPO</name>
<accession>A0A167XRS8</accession>
<feature type="region of interest" description="Disordered" evidence="10">
    <location>
        <begin position="1262"/>
        <end position="1350"/>
    </location>
</feature>
<dbReference type="PANTHER" id="PTHR43562:SF3">
    <property type="entry name" value="SODIUM ION_PROTON EXCHANGER (EUROFUNG)"/>
    <property type="match status" value="1"/>
</dbReference>
<evidence type="ECO:0000256" key="2">
    <source>
        <dbReference type="ARBA" id="ARBA00022448"/>
    </source>
</evidence>
<evidence type="ECO:0000256" key="7">
    <source>
        <dbReference type="ARBA" id="ARBA00023065"/>
    </source>
</evidence>
<gene>
    <name evidence="13" type="ORF">SPI_02092</name>
</gene>
<feature type="transmembrane region" description="Helical" evidence="11">
    <location>
        <begin position="850"/>
        <end position="870"/>
    </location>
</feature>
<protein>
    <submittedName>
        <fullName evidence="13">Cation/H+ exchanger</fullName>
    </submittedName>
</protein>
<evidence type="ECO:0000256" key="9">
    <source>
        <dbReference type="ARBA" id="ARBA00023201"/>
    </source>
</evidence>
<comment type="subcellular location">
    <subcellularLocation>
        <location evidence="1">Membrane</location>
        <topology evidence="1">Multi-pass membrane protein</topology>
    </subcellularLocation>
</comment>
<keyword evidence="14" id="KW-1185">Reference proteome</keyword>
<feature type="compositionally biased region" description="Polar residues" evidence="10">
    <location>
        <begin position="321"/>
        <end position="339"/>
    </location>
</feature>
<feature type="transmembrane region" description="Helical" evidence="11">
    <location>
        <begin position="1000"/>
        <end position="1023"/>
    </location>
</feature>
<feature type="region of interest" description="Disordered" evidence="10">
    <location>
        <begin position="1134"/>
        <end position="1179"/>
    </location>
</feature>
<proteinExistence type="predicted"/>
<feature type="transmembrane region" description="Helical" evidence="11">
    <location>
        <begin position="940"/>
        <end position="959"/>
    </location>
</feature>
<evidence type="ECO:0000313" key="14">
    <source>
        <dbReference type="Proteomes" id="UP000076874"/>
    </source>
</evidence>
<feature type="transmembrane region" description="Helical" evidence="11">
    <location>
        <begin position="1089"/>
        <end position="1107"/>
    </location>
</feature>
<dbReference type="Pfam" id="PF00999">
    <property type="entry name" value="Na_H_Exchanger"/>
    <property type="match status" value="1"/>
</dbReference>
<keyword evidence="3" id="KW-0050">Antiport</keyword>
<dbReference type="GO" id="GO:0006814">
    <property type="term" value="P:sodium ion transport"/>
    <property type="evidence" value="ECO:0007669"/>
    <property type="project" value="UniProtKB-KW"/>
</dbReference>
<keyword evidence="6" id="KW-0915">Sodium</keyword>
<dbReference type="GO" id="GO:0015297">
    <property type="term" value="F:antiporter activity"/>
    <property type="evidence" value="ECO:0007669"/>
    <property type="project" value="UniProtKB-KW"/>
</dbReference>
<feature type="transmembrane region" description="Helical" evidence="11">
    <location>
        <begin position="1043"/>
        <end position="1068"/>
    </location>
</feature>
<dbReference type="OrthoDB" id="1288932at2759"/>
<dbReference type="PANTHER" id="PTHR43562">
    <property type="entry name" value="NAPA-TYPE SODIUM/HYDROGEN ANTIPORTER"/>
    <property type="match status" value="1"/>
</dbReference>
<keyword evidence="7" id="KW-0406">Ion transport</keyword>
<feature type="compositionally biased region" description="Low complexity" evidence="10">
    <location>
        <begin position="343"/>
        <end position="353"/>
    </location>
</feature>
<feature type="transmembrane region" description="Helical" evidence="11">
    <location>
        <begin position="965"/>
        <end position="988"/>
    </location>
</feature>
<feature type="compositionally biased region" description="Polar residues" evidence="10">
    <location>
        <begin position="1292"/>
        <end position="1323"/>
    </location>
</feature>
<evidence type="ECO:0000256" key="8">
    <source>
        <dbReference type="ARBA" id="ARBA00023136"/>
    </source>
</evidence>
<keyword evidence="8 11" id="KW-0472">Membrane</keyword>
<keyword evidence="9" id="KW-0739">Sodium transport</keyword>
<feature type="compositionally biased region" description="Polar residues" evidence="10">
    <location>
        <begin position="1265"/>
        <end position="1276"/>
    </location>
</feature>
<feature type="transmembrane region" description="Helical" evidence="11">
    <location>
        <begin position="1199"/>
        <end position="1220"/>
    </location>
</feature>
<feature type="transmembrane region" description="Helical" evidence="11">
    <location>
        <begin position="1396"/>
        <end position="1419"/>
    </location>
</feature>
<evidence type="ECO:0000256" key="4">
    <source>
        <dbReference type="ARBA" id="ARBA00022692"/>
    </source>
</evidence>
<evidence type="ECO:0000256" key="5">
    <source>
        <dbReference type="ARBA" id="ARBA00022989"/>
    </source>
</evidence>
<evidence type="ECO:0000256" key="6">
    <source>
        <dbReference type="ARBA" id="ARBA00023053"/>
    </source>
</evidence>
<organism evidence="13 14">
    <name type="scientific">Niveomyces insectorum RCEF 264</name>
    <dbReference type="NCBI Taxonomy" id="1081102"/>
    <lineage>
        <taxon>Eukaryota</taxon>
        <taxon>Fungi</taxon>
        <taxon>Dikarya</taxon>
        <taxon>Ascomycota</taxon>
        <taxon>Pezizomycotina</taxon>
        <taxon>Sordariomycetes</taxon>
        <taxon>Hypocreomycetidae</taxon>
        <taxon>Hypocreales</taxon>
        <taxon>Cordycipitaceae</taxon>
        <taxon>Niveomyces</taxon>
    </lineage>
</organism>
<dbReference type="InterPro" id="IPR006153">
    <property type="entry name" value="Cation/H_exchanger_TM"/>
</dbReference>
<evidence type="ECO:0000256" key="3">
    <source>
        <dbReference type="ARBA" id="ARBA00022449"/>
    </source>
</evidence>
<sequence>MCLCSTVAELALAFDNNRALGLADELHRHLAAVRSILAKCRPLGRQIGFQVVPGGSQSRALKIRSARATKAQTMDGICRRFVGDPASFWLCDDENAATEDKALVTELRHRLACVVVNLRSELTARSSDADTEGWIPPDLAAVVRGRNVSELRYAGKKYIKMARKLGSAGSLVWLPLDVPSSTYERYLNMDDEDAFSHLRSLGVDNRGFTELVQALIASQFNALFSLYSGYGDLFPAADRLLLLLDTLGGKNIPADLLRALQHPRHAWGADGEVNIVSPEEFGIVPEIVALGEERVIMQAISRGKVIIQKVLSDGTVALSSNDGSPRTVLTDNLSLSTRPQTPPSSSASSPSSSPAVTGNAWALQVLCYACPLCYEGKAQWTRDRKQAMWALFEKAVSSFGDSGNSNPKMPLPLRVQAIDALLFFAERDLYAIRSAAVERARSLLLPSMDFYYHASVTLFESIMLRLKSRFDESNAVIRGFLDGDKMPGIQSQSAVTPLQNALLGRLHVSWLENKIHCYDSDVGAVMYAWGEQSNRGSHMGLSSLEIEVTRRLQGTAAKYFHSVGDFDRARTSLEQHLLLLHTQSVRDNTRMLLTTKLAETHCELRVLDRATSLIQSELIRVPKERRTERPFRRLAMADLEVKLVQELLPLLDERAHASGHRTGPGTVFFGLVERALAVLADAEPPELDDLNDQVLHMRRLLLVARVAHQRALWEDAVLEKDPPSGSTTFQARSSSWTSVISAWSVALQQAQTLSVFAARHPWTPVVAYISIAHAHWRLSRGGRDPGDMEDHRAAAEAAWAQAAAISRVERCEYVLPTLAMVWVPLMITSVRREQPAWAFLAALAYHEPSIEVILIQASFIILLNVLNWVLDKLVYCGLVGQILVGVAWGTPGLHLLTTDAEKVIVQLGYIGLIMLVFEGKNTARGLSTSIPSVRANIARSAGVAVTGISAPIALSFILAPLAGASHLQCFAAGAALCSTSLGTTFTVLKACGLGSTRLGVVLTSAAMLDDVVGLVMVQVIANLGGANDQTMSPVSAETIVRPILVSVGFAVVSILACRFIVQPLSAAVNKSLWPRHGTRIGIMFRRRETTLVLCSALLIGLVTAASFSGTSNLVAAYIAGAVVSWWDSSEAPLSTPLAPEPSTSTGGHSHGVISEHGEENDSPPTRNKSKDDSGQRAPAVDGCSGSDIFQHYYHPAVKWVFQPFFFASIGFSIPITHMFTGSIIWRGVVYAILMGVAKLFCGVWLVRVPSLGDWLARTMQRKPTNKGQMSSSSAANSPVEVNHANPHPAQEATPQSPAPQTTSSLNDAATTPPSASVPLSSGNVAEPATGGQVAGPESAPTESPNSVSNAPTPLSLYPGAILGLAMVPRGEIGFLISSVAKSNGVFSSVTSTEPDIFLIVTWAIVLCTVFGPLSVGLLVRRVKRLSAGKGKDLPSRNVLGVWGI</sequence>
<feature type="compositionally biased region" description="Polar residues" evidence="10">
    <location>
        <begin position="1340"/>
        <end position="1350"/>
    </location>
</feature>
<keyword evidence="2" id="KW-0813">Transport</keyword>
<dbReference type="GO" id="GO:1902600">
    <property type="term" value="P:proton transmembrane transport"/>
    <property type="evidence" value="ECO:0007669"/>
    <property type="project" value="InterPro"/>
</dbReference>
<feature type="domain" description="Cation/H+ exchanger transmembrane" evidence="12">
    <location>
        <begin position="875"/>
        <end position="1127"/>
    </location>
</feature>
<reference evidence="13 14" key="1">
    <citation type="journal article" date="2016" name="Genome Biol. Evol.">
        <title>Divergent and convergent evolution of fungal pathogenicity.</title>
        <authorList>
            <person name="Shang Y."/>
            <person name="Xiao G."/>
            <person name="Zheng P."/>
            <person name="Cen K."/>
            <person name="Zhan S."/>
            <person name="Wang C."/>
        </authorList>
    </citation>
    <scope>NUCLEOTIDE SEQUENCE [LARGE SCALE GENOMIC DNA]</scope>
    <source>
        <strain evidence="13 14">RCEF 264</strain>
    </source>
</reference>
<evidence type="ECO:0000259" key="12">
    <source>
        <dbReference type="Pfam" id="PF00999"/>
    </source>
</evidence>